<reference evidence="2 3" key="1">
    <citation type="submission" date="2020-03" db="EMBL/GenBank/DDBJ databases">
        <title>Sphingomonas sp. nov., isolated from fish.</title>
        <authorList>
            <person name="Hyun D.-W."/>
            <person name="Bae J.-W."/>
        </authorList>
    </citation>
    <scope>NUCLEOTIDE SEQUENCE [LARGE SCALE GENOMIC DNA]</scope>
    <source>
        <strain evidence="2 3">HDW15C</strain>
    </source>
</reference>
<dbReference type="Proteomes" id="UP000502502">
    <property type="component" value="Chromosome"/>
</dbReference>
<dbReference type="PANTHER" id="PTHR45947:SF3">
    <property type="entry name" value="SULFOQUINOVOSYL TRANSFERASE SQD2"/>
    <property type="match status" value="1"/>
</dbReference>
<name>A0A6G7ZN06_9SPHN</name>
<dbReference type="Pfam" id="PF13439">
    <property type="entry name" value="Glyco_transf_4"/>
    <property type="match status" value="1"/>
</dbReference>
<dbReference type="GO" id="GO:0016757">
    <property type="term" value="F:glycosyltransferase activity"/>
    <property type="evidence" value="ECO:0007669"/>
    <property type="project" value="UniProtKB-ARBA"/>
</dbReference>
<gene>
    <name evidence="2" type="ORF">G7078_05850</name>
</gene>
<dbReference type="KEGG" id="ssin:G7078_05850"/>
<dbReference type="SUPFAM" id="SSF53756">
    <property type="entry name" value="UDP-Glycosyltransferase/glycogen phosphorylase"/>
    <property type="match status" value="1"/>
</dbReference>
<protein>
    <submittedName>
        <fullName evidence="2">Glycosyltransferase family 1 protein</fullName>
    </submittedName>
</protein>
<dbReference type="InterPro" id="IPR050194">
    <property type="entry name" value="Glycosyltransferase_grp1"/>
</dbReference>
<evidence type="ECO:0000259" key="1">
    <source>
        <dbReference type="Pfam" id="PF13439"/>
    </source>
</evidence>
<proteinExistence type="predicted"/>
<dbReference type="InterPro" id="IPR028098">
    <property type="entry name" value="Glyco_trans_4-like_N"/>
</dbReference>
<dbReference type="RefSeq" id="WP_166093962.1">
    <property type="nucleotide sequence ID" value="NZ_CP049871.1"/>
</dbReference>
<keyword evidence="2" id="KW-0808">Transferase</keyword>
<sequence length="400" mass="43567">MLDEMGRSLLICDLTQSWSAVGGGVGTYIRHKRSHILENTNHRHFLIVPGAADTIAQDHERAMTVTIKSPPVPGSPNYRLLLRNGAVREALAKYRPDIVECQDAYNLPWAAFRHREAHPATALVAVYMTDFPTVYVERPFRRFLGGALAGAAARLAYRYCGNLYRHFDAVCALSENGGATKLRASGVSDVDIVPLGVELAEFSPSKRDPSLRAELGLRADQPLLIYVGRLDSEKRPHVVVEAFRRLPRELGAKLVLLGEGPFRQKVQELGDDRIVTPGFVKGRAELSRWLASADIYVSGMRDETFGVSIVEAQASGLPVVGVAAGAMVDRVDARTGRLGPIDDSGAMAANILAVLDSDRTAMSDAAQALAREFTWDHSMEALFGHVYPKVLAKRAKATAA</sequence>
<dbReference type="PANTHER" id="PTHR45947">
    <property type="entry name" value="SULFOQUINOVOSYL TRANSFERASE SQD2"/>
    <property type="match status" value="1"/>
</dbReference>
<accession>A0A6G7ZN06</accession>
<keyword evidence="3" id="KW-1185">Reference proteome</keyword>
<evidence type="ECO:0000313" key="2">
    <source>
        <dbReference type="EMBL" id="QIL02361.1"/>
    </source>
</evidence>
<dbReference type="EMBL" id="CP049871">
    <property type="protein sequence ID" value="QIL02361.1"/>
    <property type="molecule type" value="Genomic_DNA"/>
</dbReference>
<dbReference type="Pfam" id="PF13692">
    <property type="entry name" value="Glyco_trans_1_4"/>
    <property type="match status" value="1"/>
</dbReference>
<organism evidence="2 3">
    <name type="scientific">Sphingomonas sinipercae</name>
    <dbReference type="NCBI Taxonomy" id="2714944"/>
    <lineage>
        <taxon>Bacteria</taxon>
        <taxon>Pseudomonadati</taxon>
        <taxon>Pseudomonadota</taxon>
        <taxon>Alphaproteobacteria</taxon>
        <taxon>Sphingomonadales</taxon>
        <taxon>Sphingomonadaceae</taxon>
        <taxon>Sphingomonas</taxon>
    </lineage>
</organism>
<feature type="domain" description="Glycosyltransferase subfamily 4-like N-terminal" evidence="1">
    <location>
        <begin position="23"/>
        <end position="200"/>
    </location>
</feature>
<dbReference type="Gene3D" id="3.40.50.2000">
    <property type="entry name" value="Glycogen Phosphorylase B"/>
    <property type="match status" value="2"/>
</dbReference>
<dbReference type="AlphaFoldDB" id="A0A6G7ZN06"/>
<evidence type="ECO:0000313" key="3">
    <source>
        <dbReference type="Proteomes" id="UP000502502"/>
    </source>
</evidence>